<evidence type="ECO:0000313" key="4">
    <source>
        <dbReference type="Proteomes" id="UP000239563"/>
    </source>
</evidence>
<proteinExistence type="predicted"/>
<dbReference type="InterPro" id="IPR013087">
    <property type="entry name" value="Znf_C2H2_type"/>
</dbReference>
<feature type="compositionally biased region" description="Low complexity" evidence="1">
    <location>
        <begin position="265"/>
        <end position="281"/>
    </location>
</feature>
<feature type="compositionally biased region" description="Polar residues" evidence="1">
    <location>
        <begin position="1"/>
        <end position="32"/>
    </location>
</feature>
<gene>
    <name evidence="3" type="ORF">SRS1_11942</name>
</gene>
<dbReference type="EMBL" id="LT795054">
    <property type="protein sequence ID" value="SJX60714.1"/>
    <property type="molecule type" value="Genomic_DNA"/>
</dbReference>
<feature type="compositionally biased region" description="Basic and acidic residues" evidence="1">
    <location>
        <begin position="306"/>
        <end position="315"/>
    </location>
</feature>
<evidence type="ECO:0000313" key="3">
    <source>
        <dbReference type="EMBL" id="SJX60714.1"/>
    </source>
</evidence>
<evidence type="ECO:0000256" key="1">
    <source>
        <dbReference type="SAM" id="MobiDB-lite"/>
    </source>
</evidence>
<feature type="region of interest" description="Disordered" evidence="1">
    <location>
        <begin position="262"/>
        <end position="285"/>
    </location>
</feature>
<reference evidence="3 4" key="1">
    <citation type="submission" date="2017-02" db="EMBL/GenBank/DDBJ databases">
        <authorList>
            <person name="Peterson S.W."/>
        </authorList>
    </citation>
    <scope>NUCLEOTIDE SEQUENCE [LARGE SCALE GENOMIC DNA]</scope>
    <source>
        <strain evidence="3 4">SRS1_H2-8</strain>
    </source>
</reference>
<feature type="region of interest" description="Disordered" evidence="1">
    <location>
        <begin position="305"/>
        <end position="364"/>
    </location>
</feature>
<feature type="domain" description="C2H2-type" evidence="2">
    <location>
        <begin position="99"/>
        <end position="122"/>
    </location>
</feature>
<evidence type="ECO:0000259" key="2">
    <source>
        <dbReference type="PROSITE" id="PS00028"/>
    </source>
</evidence>
<protein>
    <recommendedName>
        <fullName evidence="2">C2H2-type domain-containing protein</fullName>
    </recommendedName>
</protein>
<feature type="region of interest" description="Disordered" evidence="1">
    <location>
        <begin position="1"/>
        <end position="50"/>
    </location>
</feature>
<accession>A0A2N8U6L7</accession>
<dbReference type="AlphaFoldDB" id="A0A2N8U6L7"/>
<sequence>MSTQRLPGSTDSVANVSSACRTLQDSRNSSAATHPPRASSEAHTGSAIAGTSPEQAELVKLLKPDLRLDIERDPLIVDVVHPLARKILQIIPVNSRIPCRAKDCSKEFKSHMAFLSHIITNHRGPLEDAANELRNLRRPIIRRLFCLVGEKNALDCVYPPNRKQPDSTARSLQSAANGGAGGPNSSSDSLASRSHIFGTAALVESNRMIVELLTEMCKTSGATLPASWHERPILRQWDEAGANLTSIRSAMGKIVGTVATPVQNESTASSEPSASTATTTSGLRYTVPVEPNDLAAQDMTLASEEQLEHGDRDARSSTSRVRRPSPDQTDGQCRKKKKGTNSQSSSKGKGKAGVVYSTHCTQRT</sequence>
<feature type="region of interest" description="Disordered" evidence="1">
    <location>
        <begin position="158"/>
        <end position="190"/>
    </location>
</feature>
<organism evidence="3 4">
    <name type="scientific">Sporisorium reilianum f. sp. reilianum</name>
    <dbReference type="NCBI Taxonomy" id="72559"/>
    <lineage>
        <taxon>Eukaryota</taxon>
        <taxon>Fungi</taxon>
        <taxon>Dikarya</taxon>
        <taxon>Basidiomycota</taxon>
        <taxon>Ustilaginomycotina</taxon>
        <taxon>Ustilaginomycetes</taxon>
        <taxon>Ustilaginales</taxon>
        <taxon>Ustilaginaceae</taxon>
        <taxon>Sporisorium</taxon>
    </lineage>
</organism>
<dbReference type="Proteomes" id="UP000239563">
    <property type="component" value="Chromosome I"/>
</dbReference>
<dbReference type="PROSITE" id="PS00028">
    <property type="entry name" value="ZINC_FINGER_C2H2_1"/>
    <property type="match status" value="1"/>
</dbReference>
<name>A0A2N8U6L7_9BASI</name>